<keyword evidence="2" id="KW-1185">Reference proteome</keyword>
<accession>A0AAD7GLA7</accession>
<dbReference type="Proteomes" id="UP001221757">
    <property type="component" value="Unassembled WGS sequence"/>
</dbReference>
<gene>
    <name evidence="1" type="ORF">B0H17DRAFT_1132035</name>
</gene>
<reference evidence="1" key="1">
    <citation type="submission" date="2023-03" db="EMBL/GenBank/DDBJ databases">
        <title>Massive genome expansion in bonnet fungi (Mycena s.s.) driven by repeated elements and novel gene families across ecological guilds.</title>
        <authorList>
            <consortium name="Lawrence Berkeley National Laboratory"/>
            <person name="Harder C.B."/>
            <person name="Miyauchi S."/>
            <person name="Viragh M."/>
            <person name="Kuo A."/>
            <person name="Thoen E."/>
            <person name="Andreopoulos B."/>
            <person name="Lu D."/>
            <person name="Skrede I."/>
            <person name="Drula E."/>
            <person name="Henrissat B."/>
            <person name="Morin E."/>
            <person name="Kohler A."/>
            <person name="Barry K."/>
            <person name="LaButti K."/>
            <person name="Morin E."/>
            <person name="Salamov A."/>
            <person name="Lipzen A."/>
            <person name="Mereny Z."/>
            <person name="Hegedus B."/>
            <person name="Baldrian P."/>
            <person name="Stursova M."/>
            <person name="Weitz H."/>
            <person name="Taylor A."/>
            <person name="Grigoriev I.V."/>
            <person name="Nagy L.G."/>
            <person name="Martin F."/>
            <person name="Kauserud H."/>
        </authorList>
    </citation>
    <scope>NUCLEOTIDE SEQUENCE</scope>
    <source>
        <strain evidence="1">CBHHK067</strain>
    </source>
</reference>
<name>A0AAD7GLA7_MYCRO</name>
<proteinExistence type="predicted"/>
<evidence type="ECO:0000313" key="1">
    <source>
        <dbReference type="EMBL" id="KAJ7694407.1"/>
    </source>
</evidence>
<protein>
    <submittedName>
        <fullName evidence="1">Uncharacterized protein</fullName>
    </submittedName>
</protein>
<evidence type="ECO:0000313" key="2">
    <source>
        <dbReference type="Proteomes" id="UP001221757"/>
    </source>
</evidence>
<dbReference type="EMBL" id="JARKIE010000042">
    <property type="protein sequence ID" value="KAJ7694407.1"/>
    <property type="molecule type" value="Genomic_DNA"/>
</dbReference>
<organism evidence="1 2">
    <name type="scientific">Mycena rosella</name>
    <name type="common">Pink bonnet</name>
    <name type="synonym">Agaricus rosellus</name>
    <dbReference type="NCBI Taxonomy" id="1033263"/>
    <lineage>
        <taxon>Eukaryota</taxon>
        <taxon>Fungi</taxon>
        <taxon>Dikarya</taxon>
        <taxon>Basidiomycota</taxon>
        <taxon>Agaricomycotina</taxon>
        <taxon>Agaricomycetes</taxon>
        <taxon>Agaricomycetidae</taxon>
        <taxon>Agaricales</taxon>
        <taxon>Marasmiineae</taxon>
        <taxon>Mycenaceae</taxon>
        <taxon>Mycena</taxon>
    </lineage>
</organism>
<dbReference type="AlphaFoldDB" id="A0AAD7GLA7"/>
<sequence>MAPGFKSHLTSALGPLDHLPSTTGGFPMEFYDQMLTDSLIAGTHRLTSDICHLQHSLTIESSLVFDKLAFEADWTTQWSANLREEFILEGLVLSLRRLSPLGGGGGRIIIIQPSLPTLLACQRCKRISGNRLEDGQGKLPHKIIGGKKGQLPPPFLPLRRPWLFEEDCVVVHLTEAGI</sequence>
<comment type="caution">
    <text evidence="1">The sequence shown here is derived from an EMBL/GenBank/DDBJ whole genome shotgun (WGS) entry which is preliminary data.</text>
</comment>